<gene>
    <name evidence="3" type="ORF">F8566_28790</name>
</gene>
<dbReference type="InterPro" id="IPR045472">
    <property type="entry name" value="DUF6493"/>
</dbReference>
<dbReference type="EMBL" id="WBMT01000014">
    <property type="protein sequence ID" value="KAB2345258.1"/>
    <property type="molecule type" value="Genomic_DNA"/>
</dbReference>
<evidence type="ECO:0000313" key="3">
    <source>
        <dbReference type="EMBL" id="KAB2345258.1"/>
    </source>
</evidence>
<accession>A0A6H9YWK7</accession>
<keyword evidence="4" id="KW-1185">Reference proteome</keyword>
<sequence>MNARETLHAWVEIGDPAEVIRRARALAPDERRAVAAELPRYLRDRRDSAEFRWLGPDVTTSLLVAGAATIGGAAGVAAWVWRAELRSAGGVVGRDRDLGTLVRQAVADRPNAWRSDLARRVAARLRVNGERWIEYRYWLLAADLVRELGEEPPTDDAFVLIWAENSPARTPLEHDPFLDTLLPRLFEVDGLGSGLSCHGTLVTLARDGRIKREALLDGCVARFLRGGRAADLRWFVQLYESLEPVVDEAAARLRDLVRLLPAAPTPVAELALREIRRVDETEPLAGDVFAEVADAVLFRPEKKLVRAALIWLDRTARKRDRVDATLRAITVLLGADDLDLRERAEKIAAKHAAKATADTRAALSVEPPTTSAPLPGPPPFTPREHPGPIASPAELAEEISASMRVTPDEALSALDRLLAGLVECAYRDAEGTRTALARVLPEAANEASAPDAAEVATWLTRIAARFADSEAPGGLRVLLGKFQRKPAWYAQSYRPLPERFLAWRMREIPAAAGRSPVLLATPTTASGHLDADVLVARMRRLEDAGLAPLPSDLCQAMLRVPRDIGAGTVAASARLASDAGRALASWLAAGGLPDPGVTCANVTLPGPYPPFEASSRMLATVTTEADLPGDIAALLRLPWTGTWQSLPKGYHRGGVSVWPTLLPSHREVAAAHMLPYLPEWSQYWRESGTVLLALAEADGPAGAATATVLAYGLNAQTKSERAGSVDAVLAFSGRGQLPARELGDAIATLYRQGGLKINRVAEALDESARAGAYTDVWTILATALPRLLPVRGERAAAGLPDLLAVATRAAEALGARENLAGLSDVAGRGGTSRLVREAARLHRALARER</sequence>
<evidence type="ECO:0000256" key="1">
    <source>
        <dbReference type="SAM" id="MobiDB-lite"/>
    </source>
</evidence>
<organism evidence="3 4">
    <name type="scientific">Actinomadura rudentiformis</name>
    <dbReference type="NCBI Taxonomy" id="359158"/>
    <lineage>
        <taxon>Bacteria</taxon>
        <taxon>Bacillati</taxon>
        <taxon>Actinomycetota</taxon>
        <taxon>Actinomycetes</taxon>
        <taxon>Streptosporangiales</taxon>
        <taxon>Thermomonosporaceae</taxon>
        <taxon>Actinomadura</taxon>
    </lineage>
</organism>
<feature type="region of interest" description="Disordered" evidence="1">
    <location>
        <begin position="358"/>
        <end position="386"/>
    </location>
</feature>
<feature type="domain" description="DUF6493" evidence="2">
    <location>
        <begin position="198"/>
        <end position="301"/>
    </location>
</feature>
<dbReference type="RefSeq" id="WP_151564970.1">
    <property type="nucleotide sequence ID" value="NZ_WBMT01000014.1"/>
</dbReference>
<proteinExistence type="predicted"/>
<dbReference type="Pfam" id="PF20103">
    <property type="entry name" value="DUF6493"/>
    <property type="match status" value="1"/>
</dbReference>
<dbReference type="AlphaFoldDB" id="A0A6H9YWK7"/>
<evidence type="ECO:0000259" key="2">
    <source>
        <dbReference type="Pfam" id="PF20103"/>
    </source>
</evidence>
<protein>
    <recommendedName>
        <fullName evidence="2">DUF6493 domain-containing protein</fullName>
    </recommendedName>
</protein>
<reference evidence="3 4" key="1">
    <citation type="submission" date="2019-09" db="EMBL/GenBank/DDBJ databases">
        <title>Actinomadura physcomitrii sp. nov., a novel actinomycete isolated from moss [Physcomitrium sphaericum (Ludw) Fuernr].</title>
        <authorList>
            <person name="Zhuang X."/>
            <person name="Liu C."/>
        </authorList>
    </citation>
    <scope>NUCLEOTIDE SEQUENCE [LARGE SCALE GENOMIC DNA]</scope>
    <source>
        <strain evidence="3 4">HMC1</strain>
    </source>
</reference>
<feature type="compositionally biased region" description="Low complexity" evidence="1">
    <location>
        <begin position="358"/>
        <end position="373"/>
    </location>
</feature>
<name>A0A6H9YWK7_9ACTN</name>
<comment type="caution">
    <text evidence="3">The sequence shown here is derived from an EMBL/GenBank/DDBJ whole genome shotgun (WGS) entry which is preliminary data.</text>
</comment>
<evidence type="ECO:0000313" key="4">
    <source>
        <dbReference type="Proteomes" id="UP000468735"/>
    </source>
</evidence>
<dbReference type="Proteomes" id="UP000468735">
    <property type="component" value="Unassembled WGS sequence"/>
</dbReference>
<dbReference type="OrthoDB" id="3245799at2"/>